<proteinExistence type="predicted"/>
<evidence type="ECO:0000313" key="3">
    <source>
        <dbReference type="EMBL" id="SDA97480.1"/>
    </source>
</evidence>
<dbReference type="SUPFAM" id="SSF58104">
    <property type="entry name" value="Methyl-accepting chemotaxis protein (MCP) signaling domain"/>
    <property type="match status" value="1"/>
</dbReference>
<dbReference type="Proteomes" id="UP000198756">
    <property type="component" value="Unassembled WGS sequence"/>
</dbReference>
<gene>
    <name evidence="3" type="ORF">SAMN03080617_04377</name>
</gene>
<dbReference type="AlphaFoldDB" id="A0A1G5ZSA5"/>
<evidence type="ECO:0000256" key="2">
    <source>
        <dbReference type="SAM" id="Phobius"/>
    </source>
</evidence>
<dbReference type="RefSeq" id="WP_139183714.1">
    <property type="nucleotide sequence ID" value="NZ_FMXE01000068.1"/>
</dbReference>
<keyword evidence="4" id="KW-1185">Reference proteome</keyword>
<dbReference type="OrthoDB" id="9798009at2"/>
<reference evidence="4" key="1">
    <citation type="submission" date="2016-10" db="EMBL/GenBank/DDBJ databases">
        <authorList>
            <person name="Varghese N."/>
            <person name="Submissions S."/>
        </authorList>
    </citation>
    <scope>NUCLEOTIDE SEQUENCE [LARGE SCALE GENOMIC DNA]</scope>
    <source>
        <strain evidence="4">DSM 22703</strain>
    </source>
</reference>
<name>A0A1G5ZSA5_9BACT</name>
<keyword evidence="2" id="KW-1133">Transmembrane helix</keyword>
<dbReference type="EMBL" id="FMXE01000068">
    <property type="protein sequence ID" value="SDA97480.1"/>
    <property type="molecule type" value="Genomic_DNA"/>
</dbReference>
<keyword evidence="2" id="KW-0472">Membrane</keyword>
<evidence type="ECO:0000313" key="4">
    <source>
        <dbReference type="Proteomes" id="UP000198756"/>
    </source>
</evidence>
<feature type="transmembrane region" description="Helical" evidence="2">
    <location>
        <begin position="36"/>
        <end position="56"/>
    </location>
</feature>
<protein>
    <submittedName>
        <fullName evidence="3">MotA/TolQ/ExbB proton channel family protein</fullName>
    </submittedName>
</protein>
<feature type="coiled-coil region" evidence="1">
    <location>
        <begin position="329"/>
        <end position="386"/>
    </location>
</feature>
<feature type="transmembrane region" description="Helical" evidence="2">
    <location>
        <begin position="6"/>
        <end position="24"/>
    </location>
</feature>
<keyword evidence="1" id="KW-0175">Coiled coil</keyword>
<organism evidence="3 4">
    <name type="scientific">Algoriphagus alkaliphilus</name>
    <dbReference type="NCBI Taxonomy" id="279824"/>
    <lineage>
        <taxon>Bacteria</taxon>
        <taxon>Pseudomonadati</taxon>
        <taxon>Bacteroidota</taxon>
        <taxon>Cytophagia</taxon>
        <taxon>Cytophagales</taxon>
        <taxon>Cyclobacteriaceae</taxon>
        <taxon>Algoriphagus</taxon>
    </lineage>
</organism>
<accession>A0A1G5ZSA5</accession>
<dbReference type="STRING" id="279824.SAMN03080617_04377"/>
<sequence length="409" mass="45578">MENLPIDNLTLIFAGAILLSPYFLKRIQTLNTIANTVVSLGILGTFSGIFLGLLHFDVSNISASVPQLLTGLKTAFLTSIAGLVSSLILKSFPQVYGIKVPITDTKKDEANIETMISLLSRIEKAIAGEGETTLVTQVQKLRTSNADRLDKLDNSFNDFAEKMVADSTQSLIDALTQVMKDFNTQINEQFGDNFKQLNDAVGKMLEWQKEYAGRVESMTEQFQKTLNGIVECEQVLTSLSKKAAVYQDTSTKLQELLNNLNTNLVAINEMSQNAKSAFPTIQKQIQDLTEHFSSAVQTAVRENNRMFETQKTAIDSQINAMSTSYQQLGNQQQKLVTELNNRIEKLMKDNADRITEQLKNLDDELADELNKALTSLGSQLTSLSNKFVEDYTPLTQELQKLVQIANRKN</sequence>
<evidence type="ECO:0000256" key="1">
    <source>
        <dbReference type="SAM" id="Coils"/>
    </source>
</evidence>
<keyword evidence="2" id="KW-0812">Transmembrane</keyword>